<dbReference type="GeneID" id="63727456"/>
<reference evidence="3" key="1">
    <citation type="journal article" date="2017" name="Genome Biol.">
        <title>Comparative genomics reveals high biological diversity and specific adaptations in the industrially and medically important fungal genus Aspergillus.</title>
        <authorList>
            <person name="de Vries R.P."/>
            <person name="Riley R."/>
            <person name="Wiebenga A."/>
            <person name="Aguilar-Osorio G."/>
            <person name="Amillis S."/>
            <person name="Uchima C.A."/>
            <person name="Anderluh G."/>
            <person name="Asadollahi M."/>
            <person name="Askin M."/>
            <person name="Barry K."/>
            <person name="Battaglia E."/>
            <person name="Bayram O."/>
            <person name="Benocci T."/>
            <person name="Braus-Stromeyer S.A."/>
            <person name="Caldana C."/>
            <person name="Canovas D."/>
            <person name="Cerqueira G.C."/>
            <person name="Chen F."/>
            <person name="Chen W."/>
            <person name="Choi C."/>
            <person name="Clum A."/>
            <person name="Dos Santos R.A."/>
            <person name="Damasio A.R."/>
            <person name="Diallinas G."/>
            <person name="Emri T."/>
            <person name="Fekete E."/>
            <person name="Flipphi M."/>
            <person name="Freyberg S."/>
            <person name="Gallo A."/>
            <person name="Gournas C."/>
            <person name="Habgood R."/>
            <person name="Hainaut M."/>
            <person name="Harispe M.L."/>
            <person name="Henrissat B."/>
            <person name="Hilden K.S."/>
            <person name="Hope R."/>
            <person name="Hossain A."/>
            <person name="Karabika E."/>
            <person name="Karaffa L."/>
            <person name="Karanyi Z."/>
            <person name="Krasevec N."/>
            <person name="Kuo A."/>
            <person name="Kusch H."/>
            <person name="LaButti K."/>
            <person name="Lagendijk E.L."/>
            <person name="Lapidus A."/>
            <person name="Levasseur A."/>
            <person name="Lindquist E."/>
            <person name="Lipzen A."/>
            <person name="Logrieco A.F."/>
            <person name="MacCabe A."/>
            <person name="Maekelae M.R."/>
            <person name="Malavazi I."/>
            <person name="Melin P."/>
            <person name="Meyer V."/>
            <person name="Mielnichuk N."/>
            <person name="Miskei M."/>
            <person name="Molnar A.P."/>
            <person name="Mule G."/>
            <person name="Ngan C.Y."/>
            <person name="Orejas M."/>
            <person name="Orosz E."/>
            <person name="Ouedraogo J.P."/>
            <person name="Overkamp K.M."/>
            <person name="Park H.-S."/>
            <person name="Perrone G."/>
            <person name="Piumi F."/>
            <person name="Punt P.J."/>
            <person name="Ram A.F."/>
            <person name="Ramon A."/>
            <person name="Rauscher S."/>
            <person name="Record E."/>
            <person name="Riano-Pachon D.M."/>
            <person name="Robert V."/>
            <person name="Roehrig J."/>
            <person name="Ruller R."/>
            <person name="Salamov A."/>
            <person name="Salih N.S."/>
            <person name="Samson R.A."/>
            <person name="Sandor E."/>
            <person name="Sanguinetti M."/>
            <person name="Schuetze T."/>
            <person name="Sepcic K."/>
            <person name="Shelest E."/>
            <person name="Sherlock G."/>
            <person name="Sophianopoulou V."/>
            <person name="Squina F.M."/>
            <person name="Sun H."/>
            <person name="Susca A."/>
            <person name="Todd R.B."/>
            <person name="Tsang A."/>
            <person name="Unkles S.E."/>
            <person name="van de Wiele N."/>
            <person name="van Rossen-Uffink D."/>
            <person name="Oliveira J.V."/>
            <person name="Vesth T.C."/>
            <person name="Visser J."/>
            <person name="Yu J.-H."/>
            <person name="Zhou M."/>
            <person name="Andersen M.R."/>
            <person name="Archer D.B."/>
            <person name="Baker S.E."/>
            <person name="Benoit I."/>
            <person name="Brakhage A.A."/>
            <person name="Braus G.H."/>
            <person name="Fischer R."/>
            <person name="Frisvad J.C."/>
            <person name="Goldman G.H."/>
            <person name="Houbraken J."/>
            <person name="Oakley B."/>
            <person name="Pocsi I."/>
            <person name="Scazzocchio C."/>
            <person name="Seiboth B."/>
            <person name="vanKuyk P.A."/>
            <person name="Wortman J."/>
            <person name="Dyer P.S."/>
            <person name="Grigoriev I.V."/>
        </authorList>
    </citation>
    <scope>NUCLEOTIDE SEQUENCE [LARGE SCALE GENOMIC DNA]</scope>
    <source>
        <strain evidence="3">CBS 583.65</strain>
    </source>
</reference>
<proteinExistence type="predicted"/>
<dbReference type="CDD" id="cd02440">
    <property type="entry name" value="AdoMet_MTases"/>
    <property type="match status" value="1"/>
</dbReference>
<evidence type="ECO:0000259" key="1">
    <source>
        <dbReference type="Pfam" id="PF13649"/>
    </source>
</evidence>
<dbReference type="InterPro" id="IPR041698">
    <property type="entry name" value="Methyltransf_25"/>
</dbReference>
<dbReference type="InterPro" id="IPR029063">
    <property type="entry name" value="SAM-dependent_MTases_sf"/>
</dbReference>
<evidence type="ECO:0000313" key="2">
    <source>
        <dbReference type="EMBL" id="OJJ00154.1"/>
    </source>
</evidence>
<dbReference type="Gene3D" id="3.40.50.150">
    <property type="entry name" value="Vaccinia Virus protein VP39"/>
    <property type="match status" value="1"/>
</dbReference>
<dbReference type="Proteomes" id="UP000184073">
    <property type="component" value="Unassembled WGS sequence"/>
</dbReference>
<dbReference type="VEuPathDB" id="FungiDB:ASPVEDRAFT_39559"/>
<dbReference type="RefSeq" id="XP_040665916.1">
    <property type="nucleotide sequence ID" value="XM_040811945.1"/>
</dbReference>
<name>A0A1L9PF49_ASPVE</name>
<feature type="domain" description="Methyltransferase" evidence="1">
    <location>
        <begin position="77"/>
        <end position="172"/>
    </location>
</feature>
<dbReference type="EMBL" id="KV878127">
    <property type="protein sequence ID" value="OJJ00154.1"/>
    <property type="molecule type" value="Genomic_DNA"/>
</dbReference>
<protein>
    <recommendedName>
        <fullName evidence="1">Methyltransferase domain-containing protein</fullName>
    </recommendedName>
</protein>
<sequence length="228" mass="24072">MSAPVDLYLQRAFALGSSASAQDLYNEWAAGYDKDLNSASYASPRRCVEAVLKALSSPSLISGSTGDSNNNSSKLNILDAGCGTGLVGECLARSPLGEISAIDGVDLSIGMLDVARGKGVYRDLETADLNVPRGIKRGDAEYDVVVCVGTLTKGHVGPAVFTEFVRLVKGGGEGLVVATVHGGVWEEMGYRAEVDRLEREGVVRADVEEFGIVENESSSGKMVVLRRL</sequence>
<gene>
    <name evidence="2" type="ORF">ASPVEDRAFT_39559</name>
</gene>
<dbReference type="AlphaFoldDB" id="A0A1L9PF49"/>
<dbReference type="OrthoDB" id="66144at2759"/>
<evidence type="ECO:0000313" key="3">
    <source>
        <dbReference type="Proteomes" id="UP000184073"/>
    </source>
</evidence>
<accession>A0A1L9PF49</accession>
<dbReference type="STRING" id="1036611.A0A1L9PF49"/>
<dbReference type="Pfam" id="PF13649">
    <property type="entry name" value="Methyltransf_25"/>
    <property type="match status" value="1"/>
</dbReference>
<keyword evidence="3" id="KW-1185">Reference proteome</keyword>
<dbReference type="SUPFAM" id="SSF53335">
    <property type="entry name" value="S-adenosyl-L-methionine-dependent methyltransferases"/>
    <property type="match status" value="1"/>
</dbReference>
<organism evidence="2 3">
    <name type="scientific">Aspergillus versicolor CBS 583.65</name>
    <dbReference type="NCBI Taxonomy" id="1036611"/>
    <lineage>
        <taxon>Eukaryota</taxon>
        <taxon>Fungi</taxon>
        <taxon>Dikarya</taxon>
        <taxon>Ascomycota</taxon>
        <taxon>Pezizomycotina</taxon>
        <taxon>Eurotiomycetes</taxon>
        <taxon>Eurotiomycetidae</taxon>
        <taxon>Eurotiales</taxon>
        <taxon>Aspergillaceae</taxon>
        <taxon>Aspergillus</taxon>
        <taxon>Aspergillus subgen. Nidulantes</taxon>
    </lineage>
</organism>